<evidence type="ECO:0000256" key="4">
    <source>
        <dbReference type="ARBA" id="ARBA00022741"/>
    </source>
</evidence>
<dbReference type="Gene3D" id="3.90.1860.10">
    <property type="entry name" value="tRNA-splicing ligase RtcB"/>
    <property type="match status" value="1"/>
</dbReference>
<dbReference type="KEGG" id="ehn:H9Q80_18695"/>
<evidence type="ECO:0000256" key="6">
    <source>
        <dbReference type="ARBA" id="ARBA00023134"/>
    </source>
</evidence>
<evidence type="ECO:0000256" key="8">
    <source>
        <dbReference type="ARBA" id="ARBA00047746"/>
    </source>
</evidence>
<feature type="binding site" evidence="10">
    <location>
        <begin position="325"/>
        <end position="328"/>
    </location>
    <ligand>
        <name>GMP</name>
        <dbReference type="ChEBI" id="CHEBI:58115"/>
    </ligand>
</feature>
<evidence type="ECO:0000256" key="7">
    <source>
        <dbReference type="ARBA" id="ARBA00023211"/>
    </source>
</evidence>
<evidence type="ECO:0000256" key="3">
    <source>
        <dbReference type="ARBA" id="ARBA00022723"/>
    </source>
</evidence>
<keyword evidence="3 11" id="KW-0479">Metal-binding</keyword>
<dbReference type="PANTHER" id="PTHR43749">
    <property type="entry name" value="RNA-SPLICING LIGASE RTCB"/>
    <property type="match status" value="1"/>
</dbReference>
<sequence>MIEIKGSYTTAVVYTEELDDASISQIFQICNQKSMEGCHIAIMPDVHMGSSCCVGTTIALKDKVIPSLVGVDIGCGMEVVKLKEKHIELARLDKFIRTEIPSGCNIRNKIHKKAAKLNLRNLYCFHAIDELRSEKSLGTLGGGNHFIEIDTDEDGCLYLVIHSGSRHLGVEVASYYQKLAYDHLNGCDEESLKALKESFKKQGREQQYAAIAKTLKNTKKTDIPYLMSYLEGKYKDAYLHDIKIIQEFADISRQAMAEDIMKYMKLHAVERFTTMHNYIDEQQVLRKGAIRAGKGEIVWIPLNMRDGALLCKGKGNSAWNASAPHGAGRAMSRSEAKQSFTLSEYKKEMKGIFTSSVVKSTIDECPMAYKPADMIISQIEESVEILKKVTPIYNFKAGEDE</sequence>
<accession>A0A7G9GN59</accession>
<dbReference type="PANTHER" id="PTHR43749:SF2">
    <property type="entry name" value="RNA-SPLICING LIGASE RTCB"/>
    <property type="match status" value="1"/>
</dbReference>
<evidence type="ECO:0000256" key="11">
    <source>
        <dbReference type="PIRSR" id="PIRSR601233-3"/>
    </source>
</evidence>
<gene>
    <name evidence="12" type="ORF">H9Q80_18695</name>
</gene>
<feature type="binding site" evidence="11">
    <location>
        <position position="162"/>
    </location>
    <ligand>
        <name>Mn(2+)</name>
        <dbReference type="ChEBI" id="CHEBI:29035"/>
        <label>2</label>
    </ligand>
</feature>
<evidence type="ECO:0000256" key="2">
    <source>
        <dbReference type="ARBA" id="ARBA00022598"/>
    </source>
</evidence>
<dbReference type="GO" id="GO:0005525">
    <property type="term" value="F:GTP binding"/>
    <property type="evidence" value="ECO:0007669"/>
    <property type="project" value="UniProtKB-KW"/>
</dbReference>
<evidence type="ECO:0000313" key="13">
    <source>
        <dbReference type="Proteomes" id="UP000515856"/>
    </source>
</evidence>
<dbReference type="GO" id="GO:0006281">
    <property type="term" value="P:DNA repair"/>
    <property type="evidence" value="ECO:0007669"/>
    <property type="project" value="TreeGrafter"/>
</dbReference>
<feature type="binding site" evidence="11">
    <location>
        <position position="145"/>
    </location>
    <ligand>
        <name>Mn(2+)</name>
        <dbReference type="ChEBI" id="CHEBI:29035"/>
        <label>1</label>
    </ligand>
</feature>
<dbReference type="EC" id="6.5.1.8" evidence="1"/>
<keyword evidence="13" id="KW-1185">Reference proteome</keyword>
<dbReference type="GO" id="GO:0030145">
    <property type="term" value="F:manganese ion binding"/>
    <property type="evidence" value="ECO:0007669"/>
    <property type="project" value="TreeGrafter"/>
</dbReference>
<comment type="catalytic activity">
    <reaction evidence="8">
        <text>a 3'-end 3'-phospho-ribonucleotide-RNA + a 5'-end dephospho-ribonucleoside-RNA + GTP = a ribonucleotidyl-ribonucleotide-RNA + GMP + diphosphate</text>
        <dbReference type="Rhea" id="RHEA:68076"/>
        <dbReference type="Rhea" id="RHEA-COMP:10463"/>
        <dbReference type="Rhea" id="RHEA-COMP:13936"/>
        <dbReference type="Rhea" id="RHEA-COMP:17355"/>
        <dbReference type="ChEBI" id="CHEBI:33019"/>
        <dbReference type="ChEBI" id="CHEBI:37565"/>
        <dbReference type="ChEBI" id="CHEBI:58115"/>
        <dbReference type="ChEBI" id="CHEBI:83062"/>
        <dbReference type="ChEBI" id="CHEBI:138284"/>
        <dbReference type="ChEBI" id="CHEBI:173118"/>
        <dbReference type="EC" id="6.5.1.8"/>
    </reaction>
</comment>
<evidence type="ECO:0000256" key="9">
    <source>
        <dbReference type="PIRSR" id="PIRSR601233-1"/>
    </source>
</evidence>
<keyword evidence="5" id="KW-0692">RNA repair</keyword>
<feature type="binding site" evidence="11">
    <location>
        <position position="72"/>
    </location>
    <ligand>
        <name>Mn(2+)</name>
        <dbReference type="ChEBI" id="CHEBI:29035"/>
        <label>1</label>
    </ligand>
</feature>
<evidence type="ECO:0000256" key="5">
    <source>
        <dbReference type="ARBA" id="ARBA00022800"/>
    </source>
</evidence>
<dbReference type="RefSeq" id="WP_117453799.1">
    <property type="nucleotide sequence ID" value="NZ_CP060636.1"/>
</dbReference>
<reference evidence="12 13" key="1">
    <citation type="submission" date="2020-08" db="EMBL/GenBank/DDBJ databases">
        <authorList>
            <person name="Liu C."/>
            <person name="Sun Q."/>
        </authorList>
    </citation>
    <scope>NUCLEOTIDE SEQUENCE [LARGE SCALE GENOMIC DNA]</scope>
    <source>
        <strain evidence="12 13">NSJ-61</strain>
    </source>
</reference>
<dbReference type="Pfam" id="PF01139">
    <property type="entry name" value="RtcB"/>
    <property type="match status" value="2"/>
</dbReference>
<keyword evidence="4 10" id="KW-0547">Nucleotide-binding</keyword>
<keyword evidence="7 11" id="KW-0464">Manganese</keyword>
<keyword evidence="2" id="KW-0436">Ligase</keyword>
<protein>
    <recommendedName>
        <fullName evidence="1">3'-phosphate/5'-hydroxy nucleic acid ligase</fullName>
        <ecNumber evidence="1">6.5.1.8</ecNumber>
    </recommendedName>
</protein>
<proteinExistence type="predicted"/>
<dbReference type="Proteomes" id="UP000515856">
    <property type="component" value="Chromosome"/>
</dbReference>
<feature type="binding site" evidence="10">
    <location>
        <begin position="301"/>
        <end position="304"/>
    </location>
    <ligand>
        <name>GMP</name>
        <dbReference type="ChEBI" id="CHEBI:58115"/>
    </ligand>
</feature>
<evidence type="ECO:0000256" key="10">
    <source>
        <dbReference type="PIRSR" id="PIRSR601233-2"/>
    </source>
</evidence>
<name>A0A7G9GN59_9FIRM</name>
<dbReference type="GO" id="GO:0042245">
    <property type="term" value="P:RNA repair"/>
    <property type="evidence" value="ECO:0007669"/>
    <property type="project" value="UniProtKB-KW"/>
</dbReference>
<feature type="binding site" evidence="10">
    <location>
        <begin position="144"/>
        <end position="148"/>
    </location>
    <ligand>
        <name>GMP</name>
        <dbReference type="ChEBI" id="CHEBI:58115"/>
    </ligand>
</feature>
<feature type="active site" description="GMP-histidine intermediate" evidence="9">
    <location>
        <position position="325"/>
    </location>
</feature>
<dbReference type="SUPFAM" id="SSF103365">
    <property type="entry name" value="Hypothetical protein PH1602"/>
    <property type="match status" value="1"/>
</dbReference>
<dbReference type="InterPro" id="IPR001233">
    <property type="entry name" value="RtcB"/>
</dbReference>
<comment type="cofactor">
    <cofactor evidence="11">
        <name>Mn(2+)</name>
        <dbReference type="ChEBI" id="CHEBI:29035"/>
    </cofactor>
    <text evidence="11">Binds 2 manganese ions per subunit.</text>
</comment>
<dbReference type="GO" id="GO:0006396">
    <property type="term" value="P:RNA processing"/>
    <property type="evidence" value="ECO:0007669"/>
    <property type="project" value="InterPro"/>
</dbReference>
<organism evidence="12 13">
    <name type="scientific">[Eubacterium] hominis</name>
    <dbReference type="NCBI Taxonomy" id="2764325"/>
    <lineage>
        <taxon>Bacteria</taxon>
        <taxon>Bacillati</taxon>
        <taxon>Bacillota</taxon>
        <taxon>Erysipelotrichia</taxon>
        <taxon>Erysipelotrichales</taxon>
        <taxon>Erysipelotrichaceae</taxon>
        <taxon>Amedibacillus</taxon>
    </lineage>
</organism>
<evidence type="ECO:0000256" key="1">
    <source>
        <dbReference type="ARBA" id="ARBA00012726"/>
    </source>
</evidence>
<dbReference type="InterPro" id="IPR036025">
    <property type="entry name" value="RtcB-like_sf"/>
</dbReference>
<dbReference type="GO" id="GO:0170057">
    <property type="term" value="F:RNA ligase (GTP) activity"/>
    <property type="evidence" value="ECO:0007669"/>
    <property type="project" value="UniProtKB-EC"/>
</dbReference>
<keyword evidence="6 10" id="KW-0342">GTP-binding</keyword>
<dbReference type="EMBL" id="CP060636">
    <property type="protein sequence ID" value="QNM12241.1"/>
    <property type="molecule type" value="Genomic_DNA"/>
</dbReference>
<dbReference type="AlphaFoldDB" id="A0A7G9GN59"/>
<evidence type="ECO:0000313" key="12">
    <source>
        <dbReference type="EMBL" id="QNM12241.1"/>
    </source>
</evidence>
<dbReference type="GO" id="GO:0003909">
    <property type="term" value="F:DNA ligase activity"/>
    <property type="evidence" value="ECO:0007669"/>
    <property type="project" value="TreeGrafter"/>
</dbReference>
<dbReference type="InterPro" id="IPR052915">
    <property type="entry name" value="RtcB-like"/>
</dbReference>